<keyword evidence="4" id="KW-0833">Ubl conjugation pathway</keyword>
<dbReference type="Pfam" id="PF00443">
    <property type="entry name" value="UCH"/>
    <property type="match status" value="1"/>
</dbReference>
<accession>A0ABP0EMA6</accession>
<dbReference type="InterPro" id="IPR018200">
    <property type="entry name" value="USP_CS"/>
</dbReference>
<reference evidence="9 10" key="1">
    <citation type="submission" date="2024-01" db="EMBL/GenBank/DDBJ databases">
        <authorList>
            <consortium name="Genoscope - CEA"/>
            <person name="William W."/>
        </authorList>
    </citation>
    <scope>NUCLEOTIDE SEQUENCE [LARGE SCALE GENOMIC DNA]</scope>
    <source>
        <strain evidence="9 10">29B2s-10</strain>
    </source>
</reference>
<evidence type="ECO:0000256" key="1">
    <source>
        <dbReference type="ARBA" id="ARBA00000707"/>
    </source>
</evidence>
<evidence type="ECO:0000313" key="10">
    <source>
        <dbReference type="Proteomes" id="UP001497600"/>
    </source>
</evidence>
<feature type="region of interest" description="Disordered" evidence="7">
    <location>
        <begin position="1"/>
        <end position="48"/>
    </location>
</feature>
<dbReference type="InterPro" id="IPR001394">
    <property type="entry name" value="Peptidase_C19_UCH"/>
</dbReference>
<dbReference type="PROSITE" id="PS00972">
    <property type="entry name" value="USP_1"/>
    <property type="match status" value="1"/>
</dbReference>
<keyword evidence="5 9" id="KW-0378">Hydrolase</keyword>
<dbReference type="InterPro" id="IPR038765">
    <property type="entry name" value="Papain-like_cys_pep_sf"/>
</dbReference>
<proteinExistence type="predicted"/>
<feature type="compositionally biased region" description="Acidic residues" evidence="7">
    <location>
        <begin position="796"/>
        <end position="814"/>
    </location>
</feature>
<dbReference type="EMBL" id="OZ004259">
    <property type="protein sequence ID" value="CAK7917815.1"/>
    <property type="molecule type" value="Genomic_DNA"/>
</dbReference>
<dbReference type="InterPro" id="IPR028889">
    <property type="entry name" value="USP"/>
</dbReference>
<dbReference type="Proteomes" id="UP001497600">
    <property type="component" value="Chromosome G"/>
</dbReference>
<dbReference type="PANTHER" id="PTHR43982:SF6">
    <property type="entry name" value="UBIQUITIN CARBOXYL-TERMINAL HYDROLASE 2-RELATED"/>
    <property type="match status" value="1"/>
</dbReference>
<evidence type="ECO:0000256" key="7">
    <source>
        <dbReference type="SAM" id="MobiDB-lite"/>
    </source>
</evidence>
<keyword evidence="3" id="KW-0645">Protease</keyword>
<dbReference type="Gene3D" id="3.90.70.10">
    <property type="entry name" value="Cysteine proteinases"/>
    <property type="match status" value="1"/>
</dbReference>
<dbReference type="InterPro" id="IPR025305">
    <property type="entry name" value="UCH_repeat_domain"/>
</dbReference>
<dbReference type="PANTHER" id="PTHR43982">
    <property type="entry name" value="UBIQUITIN CARBOXYL-TERMINAL HYDROLASE"/>
    <property type="match status" value="1"/>
</dbReference>
<sequence length="1213" mass="138844">MLESDSYGAAPEVVTAAEEKSESSSRQFKSNNPFLQNETQSSPQPLIEDREVSKYPFKTLNRILNDIKWSIPMRNEMSILNEAPIVYSRRLTTLAKSNAPPHGCLILNNSFKYAPSHETIGVGSERTLTVIRGLLPQSDKQTGHFEIRILELNKKRDINHPVDKREYHIIPESDVSVDVKKMFANDLVEKDELKEDQLKEEVDPLVITSYFKATSTPNDHFISVKVFPNEFTSEELFPLYNQKQITERYLASVNSYPDANLSPETIPTPINCFNTLLKVLRGPVLIGPEDQTKTININNPSLNSQIDISLLFEKLSFTTNDEELIPPSLVNQPKLRDSYIRKILEIIYLAHRLPGTNDFTNSISFSDNLSLVYRTFNEVNQHLAQSFGNNEVDNQLPFLVDLSVCSYFQDEVIVKCFESTVKSDLPNKLKYVDDLKAVIGYRSSGRGGERLNNYYKNSGLIGWTDYVSAMEKFGLDVSMGQAIDDQLVIEMYRVSFQKDSKNYNYYNKLLKTIAIALDSETIYSFLNQEILPLTLSLEELAIEEVTEDEVVITAYEFKKEDLLSANGYKLNADEVVFLNKALLSVAVNRKSYLLMSYVEEKLPELLQLRTSIKDSPFSILGCTNNSNDFEIIVAYQKKLVETTDNEKFLALRQALVVLSKQSKILQGFIQTGQVDVGLLPPENWPAGLDNIGNTCYLNSLLQYYFCIKPLRDMILKFDGTADIGTRKIGGRIVEESEIIRANQFVFHLKKLFYDMIHSDKRCVQPSKELAFLAFLPSGQPVEFKGTKEVIEISDDEMKGEEEVKDDIEVDEEASESAPIVIRSESPSPIENNDDMDVDSIEIVEKENVPEEKTTETSDVLFSIPSDVMDSTIEMGRQQDVTECIENVTFQIETALEPQSLEEDGEQYDLIKQLFFGKTKQTITPLTPGAKQRTAVERFSSLIINVSDHPNDIYDSLDSYFSEDSVKLEEGEVKKSLTVCELPQVLQFHVQRVLFDRERLVPYKSLEPIPFGETIYVDRYLDTEDPEILRRRNEVFQWKSEVSRLIAKREELTKKEDGQMTIIDTLVSAKRYFEKIRDESNDPELSINPSTIEAIQTKIDVFTQEIKTIDSRLEELKHLVSNQFREYTQVGYSVFAIFIHRGEASYGHYWIYIKDPKRNIFRKYNDETVTEVPLSEVMNFADGNTATPYYIVYVKDELEEEYIEPLKRVIACSH</sequence>
<evidence type="ECO:0000259" key="8">
    <source>
        <dbReference type="PROSITE" id="PS50235"/>
    </source>
</evidence>
<feature type="compositionally biased region" description="Polar residues" evidence="7">
    <location>
        <begin position="24"/>
        <end position="44"/>
    </location>
</feature>
<organism evidence="9 10">
    <name type="scientific">[Candida] anglica</name>
    <dbReference type="NCBI Taxonomy" id="148631"/>
    <lineage>
        <taxon>Eukaryota</taxon>
        <taxon>Fungi</taxon>
        <taxon>Dikarya</taxon>
        <taxon>Ascomycota</taxon>
        <taxon>Saccharomycotina</taxon>
        <taxon>Pichiomycetes</taxon>
        <taxon>Debaryomycetaceae</taxon>
        <taxon>Kurtzmaniella</taxon>
    </lineage>
</organism>
<dbReference type="SUPFAM" id="SSF54001">
    <property type="entry name" value="Cysteine proteinases"/>
    <property type="match status" value="1"/>
</dbReference>
<dbReference type="GO" id="GO:0016787">
    <property type="term" value="F:hydrolase activity"/>
    <property type="evidence" value="ECO:0007669"/>
    <property type="project" value="UniProtKB-KW"/>
</dbReference>
<dbReference type="PROSITE" id="PS50235">
    <property type="entry name" value="USP_3"/>
    <property type="match status" value="1"/>
</dbReference>
<keyword evidence="6" id="KW-0788">Thiol protease</keyword>
<name>A0ABP0EMA6_9ASCO</name>
<evidence type="ECO:0000313" key="9">
    <source>
        <dbReference type="EMBL" id="CAK7917815.1"/>
    </source>
</evidence>
<keyword evidence="10" id="KW-1185">Reference proteome</keyword>
<evidence type="ECO:0000256" key="3">
    <source>
        <dbReference type="ARBA" id="ARBA00022670"/>
    </source>
</evidence>
<feature type="region of interest" description="Disordered" evidence="7">
    <location>
        <begin position="796"/>
        <end position="819"/>
    </location>
</feature>
<evidence type="ECO:0000256" key="5">
    <source>
        <dbReference type="ARBA" id="ARBA00022801"/>
    </source>
</evidence>
<evidence type="ECO:0000256" key="6">
    <source>
        <dbReference type="ARBA" id="ARBA00022807"/>
    </source>
</evidence>
<evidence type="ECO:0000256" key="4">
    <source>
        <dbReference type="ARBA" id="ARBA00022786"/>
    </source>
</evidence>
<feature type="domain" description="USP" evidence="8">
    <location>
        <begin position="686"/>
        <end position="1195"/>
    </location>
</feature>
<protein>
    <recommendedName>
        <fullName evidence="2">ubiquitinyl hydrolase 1</fullName>
        <ecNumber evidence="2">3.4.19.12</ecNumber>
    </recommendedName>
</protein>
<dbReference type="Pfam" id="PF13446">
    <property type="entry name" value="RPT"/>
    <property type="match status" value="3"/>
</dbReference>
<evidence type="ECO:0000256" key="2">
    <source>
        <dbReference type="ARBA" id="ARBA00012759"/>
    </source>
</evidence>
<comment type="catalytic activity">
    <reaction evidence="1">
        <text>Thiol-dependent hydrolysis of ester, thioester, amide, peptide and isopeptide bonds formed by the C-terminal Gly of ubiquitin (a 76-residue protein attached to proteins as an intracellular targeting signal).</text>
        <dbReference type="EC" id="3.4.19.12"/>
    </reaction>
</comment>
<gene>
    <name evidence="9" type="primary">UBP2</name>
    <name evidence="9" type="ORF">CAAN4_G10330</name>
</gene>
<dbReference type="InterPro" id="IPR044635">
    <property type="entry name" value="UBP14-like"/>
</dbReference>
<dbReference type="CDD" id="cd02666">
    <property type="entry name" value="Peptidase_C19J"/>
    <property type="match status" value="1"/>
</dbReference>
<dbReference type="EC" id="3.4.19.12" evidence="2"/>